<reference evidence="1" key="1">
    <citation type="journal article" date="2014" name="Front. Microbiol.">
        <title>High frequency of phylogenetically diverse reductive dehalogenase-homologous genes in deep subseafloor sedimentary metagenomes.</title>
        <authorList>
            <person name="Kawai M."/>
            <person name="Futagami T."/>
            <person name="Toyoda A."/>
            <person name="Takaki Y."/>
            <person name="Nishi S."/>
            <person name="Hori S."/>
            <person name="Arai W."/>
            <person name="Tsubouchi T."/>
            <person name="Morono Y."/>
            <person name="Uchiyama I."/>
            <person name="Ito T."/>
            <person name="Fujiyama A."/>
            <person name="Inagaki F."/>
            <person name="Takami H."/>
        </authorList>
    </citation>
    <scope>NUCLEOTIDE SEQUENCE</scope>
    <source>
        <strain evidence="1">Expedition CK06-06</strain>
    </source>
</reference>
<accession>X1TSI3</accession>
<feature type="non-terminal residue" evidence="1">
    <location>
        <position position="57"/>
    </location>
</feature>
<organism evidence="1">
    <name type="scientific">marine sediment metagenome</name>
    <dbReference type="NCBI Taxonomy" id="412755"/>
    <lineage>
        <taxon>unclassified sequences</taxon>
        <taxon>metagenomes</taxon>
        <taxon>ecological metagenomes</taxon>
    </lineage>
</organism>
<gene>
    <name evidence="1" type="ORF">S12H4_54195</name>
</gene>
<proteinExistence type="predicted"/>
<sequence>MSAHSILPARVVRPQVKVLAAWTAKCGSEWLAVPPTTEVSSLIWVIPAKEIPKLSLK</sequence>
<protein>
    <submittedName>
        <fullName evidence="1">Uncharacterized protein</fullName>
    </submittedName>
</protein>
<evidence type="ECO:0000313" key="1">
    <source>
        <dbReference type="EMBL" id="GAJ08234.1"/>
    </source>
</evidence>
<name>X1TSI3_9ZZZZ</name>
<comment type="caution">
    <text evidence="1">The sequence shown here is derived from an EMBL/GenBank/DDBJ whole genome shotgun (WGS) entry which is preliminary data.</text>
</comment>
<dbReference type="AlphaFoldDB" id="X1TSI3"/>
<dbReference type="EMBL" id="BARW01034611">
    <property type="protein sequence ID" value="GAJ08234.1"/>
    <property type="molecule type" value="Genomic_DNA"/>
</dbReference>